<dbReference type="RefSeq" id="WP_355085524.1">
    <property type="nucleotide sequence ID" value="NZ_JBEXKW010000016.1"/>
</dbReference>
<keyword evidence="4" id="KW-1185">Reference proteome</keyword>
<dbReference type="Pfam" id="PF00823">
    <property type="entry name" value="PPE"/>
    <property type="match status" value="1"/>
</dbReference>
<dbReference type="Proteomes" id="UP001551695">
    <property type="component" value="Unassembled WGS sequence"/>
</dbReference>
<protein>
    <submittedName>
        <fullName evidence="3">PPE domain-containing protein</fullName>
    </submittedName>
</protein>
<proteinExistence type="inferred from homology"/>
<dbReference type="Gene3D" id="1.20.1260.20">
    <property type="entry name" value="PPE superfamily"/>
    <property type="match status" value="1"/>
</dbReference>
<evidence type="ECO:0000259" key="2">
    <source>
        <dbReference type="Pfam" id="PF00823"/>
    </source>
</evidence>
<dbReference type="InterPro" id="IPR038332">
    <property type="entry name" value="PPE_sf"/>
</dbReference>
<dbReference type="InterPro" id="IPR000030">
    <property type="entry name" value="PPE_dom"/>
</dbReference>
<organism evidence="3 4">
    <name type="scientific">Nocardia aurea</name>
    <dbReference type="NCBI Taxonomy" id="2144174"/>
    <lineage>
        <taxon>Bacteria</taxon>
        <taxon>Bacillati</taxon>
        <taxon>Actinomycetota</taxon>
        <taxon>Actinomycetes</taxon>
        <taxon>Mycobacteriales</taxon>
        <taxon>Nocardiaceae</taxon>
        <taxon>Nocardia</taxon>
    </lineage>
</organism>
<comment type="caution">
    <text evidence="3">The sequence shown here is derived from an EMBL/GenBank/DDBJ whole genome shotgun (WGS) entry which is preliminary data.</text>
</comment>
<gene>
    <name evidence="3" type="ORF">AB0I48_08125</name>
</gene>
<evidence type="ECO:0000313" key="3">
    <source>
        <dbReference type="EMBL" id="MEV0707512.1"/>
    </source>
</evidence>
<name>A0ABV3FQ00_9NOCA</name>
<evidence type="ECO:0000256" key="1">
    <source>
        <dbReference type="ARBA" id="ARBA00010652"/>
    </source>
</evidence>
<evidence type="ECO:0000313" key="4">
    <source>
        <dbReference type="Proteomes" id="UP001551695"/>
    </source>
</evidence>
<accession>A0ABV3FQ00</accession>
<comment type="similarity">
    <text evidence="1">Belongs to the mycobacterial PPE family.</text>
</comment>
<reference evidence="3 4" key="1">
    <citation type="submission" date="2024-06" db="EMBL/GenBank/DDBJ databases">
        <title>The Natural Products Discovery Center: Release of the First 8490 Sequenced Strains for Exploring Actinobacteria Biosynthetic Diversity.</title>
        <authorList>
            <person name="Kalkreuter E."/>
            <person name="Kautsar S.A."/>
            <person name="Yang D."/>
            <person name="Bader C.D."/>
            <person name="Teijaro C.N."/>
            <person name="Fluegel L."/>
            <person name="Davis C.M."/>
            <person name="Simpson J.R."/>
            <person name="Lauterbach L."/>
            <person name="Steele A.D."/>
            <person name="Gui C."/>
            <person name="Meng S."/>
            <person name="Li G."/>
            <person name="Viehrig K."/>
            <person name="Ye F."/>
            <person name="Su P."/>
            <person name="Kiefer A.F."/>
            <person name="Nichols A."/>
            <person name="Cepeda A.J."/>
            <person name="Yan W."/>
            <person name="Fan B."/>
            <person name="Jiang Y."/>
            <person name="Adhikari A."/>
            <person name="Zheng C.-J."/>
            <person name="Schuster L."/>
            <person name="Cowan T.M."/>
            <person name="Smanski M.J."/>
            <person name="Chevrette M.G."/>
            <person name="De Carvalho L.P.S."/>
            <person name="Shen B."/>
        </authorList>
    </citation>
    <scope>NUCLEOTIDE SEQUENCE [LARGE SCALE GENOMIC DNA]</scope>
    <source>
        <strain evidence="3 4">NPDC050403</strain>
    </source>
</reference>
<feature type="domain" description="PPE" evidence="2">
    <location>
        <begin position="14"/>
        <end position="177"/>
    </location>
</feature>
<dbReference type="SUPFAM" id="SSF140459">
    <property type="entry name" value="PE/PPE dimer-like"/>
    <property type="match status" value="1"/>
</dbReference>
<sequence length="324" mass="33104">MVEPPVIGFTGVVWQARPTDQLARDLTTGPGAVPMSEASAAWAKLAASFGAAVVEYDQILARIRESWRSGESEAVLERISKLREWLVEAAAAAGQNATRAGGQAVAYEVARLAMPHMVEIAALETAMRGIQQAGAALGAPLVAAAAQVEGEQDLAKANAARVMQSYESATTPLATPWTHEAPPVIASSAPLEAEQSGPATPSGVGPVSAVGLPPGFLSGLGGLSVAREKTAYRAQSVVRTTANEQVVPVETAPVATDRSMANRMAPGAMAPGTALGEVERTVRAGAAAARPGEGLELEAGIDAAPPVLGAAAESTRVQRVEVQP</sequence>
<dbReference type="EMBL" id="JBFAKC010000003">
    <property type="protein sequence ID" value="MEV0707512.1"/>
    <property type="molecule type" value="Genomic_DNA"/>
</dbReference>